<dbReference type="InterPro" id="IPR003120">
    <property type="entry name" value="Ste12"/>
</dbReference>
<dbReference type="STRING" id="50990.A0A4Y7QGZ9"/>
<evidence type="ECO:0000256" key="3">
    <source>
        <dbReference type="ARBA" id="ARBA00022771"/>
    </source>
</evidence>
<evidence type="ECO:0000256" key="2">
    <source>
        <dbReference type="ARBA" id="ARBA00022723"/>
    </source>
</evidence>
<keyword evidence="4" id="KW-0862">Zinc</keyword>
<feature type="region of interest" description="Disordered" evidence="10">
    <location>
        <begin position="113"/>
        <end position="152"/>
    </location>
</feature>
<organism evidence="12 13">
    <name type="scientific">Rickenella mellea</name>
    <dbReference type="NCBI Taxonomy" id="50990"/>
    <lineage>
        <taxon>Eukaryota</taxon>
        <taxon>Fungi</taxon>
        <taxon>Dikarya</taxon>
        <taxon>Basidiomycota</taxon>
        <taxon>Agaricomycotina</taxon>
        <taxon>Agaricomycetes</taxon>
        <taxon>Hymenochaetales</taxon>
        <taxon>Rickenellaceae</taxon>
        <taxon>Rickenella</taxon>
    </lineage>
</organism>
<dbReference type="VEuPathDB" id="FungiDB:BD410DRAFT_783054"/>
<dbReference type="GO" id="GO:0005634">
    <property type="term" value="C:nucleus"/>
    <property type="evidence" value="ECO:0007669"/>
    <property type="project" value="UniProtKB-SubCell"/>
</dbReference>
<feature type="domain" description="C2H2-type" evidence="11">
    <location>
        <begin position="674"/>
        <end position="703"/>
    </location>
</feature>
<dbReference type="InterPro" id="IPR036236">
    <property type="entry name" value="Znf_C2H2_sf"/>
</dbReference>
<keyword evidence="6" id="KW-0804">Transcription</keyword>
<feature type="compositionally biased region" description="Polar residues" evidence="10">
    <location>
        <begin position="1029"/>
        <end position="1041"/>
    </location>
</feature>
<keyword evidence="2" id="KW-0479">Metal-binding</keyword>
<keyword evidence="13" id="KW-1185">Reference proteome</keyword>
<evidence type="ECO:0000256" key="8">
    <source>
        <dbReference type="ARBA" id="ARBA00024345"/>
    </source>
</evidence>
<accession>A0A4Y7QGZ9</accession>
<dbReference type="Proteomes" id="UP000294933">
    <property type="component" value="Unassembled WGS sequence"/>
</dbReference>
<feature type="region of interest" description="Disordered" evidence="10">
    <location>
        <begin position="468"/>
        <end position="515"/>
    </location>
</feature>
<keyword evidence="7" id="KW-0539">Nucleus</keyword>
<evidence type="ECO:0000256" key="9">
    <source>
        <dbReference type="PROSITE-ProRule" id="PRU00042"/>
    </source>
</evidence>
<gene>
    <name evidence="12" type="ORF">BD410DRAFT_783054</name>
</gene>
<dbReference type="GO" id="GO:1990527">
    <property type="term" value="C:Tec1p-Ste12p-Dig1p complex"/>
    <property type="evidence" value="ECO:0007669"/>
    <property type="project" value="TreeGrafter"/>
</dbReference>
<feature type="compositionally biased region" description="Low complexity" evidence="10">
    <location>
        <begin position="120"/>
        <end position="133"/>
    </location>
</feature>
<keyword evidence="3 9" id="KW-0863">Zinc-finger</keyword>
<dbReference type="GO" id="GO:0008270">
    <property type="term" value="F:zinc ion binding"/>
    <property type="evidence" value="ECO:0007669"/>
    <property type="project" value="UniProtKB-KW"/>
</dbReference>
<dbReference type="InterPro" id="IPR013087">
    <property type="entry name" value="Znf_C2H2_type"/>
</dbReference>
<evidence type="ECO:0000259" key="11">
    <source>
        <dbReference type="PROSITE" id="PS50157"/>
    </source>
</evidence>
<feature type="compositionally biased region" description="Polar residues" evidence="10">
    <location>
        <begin position="81"/>
        <end position="97"/>
    </location>
</feature>
<evidence type="ECO:0000256" key="1">
    <source>
        <dbReference type="ARBA" id="ARBA00004123"/>
    </source>
</evidence>
<feature type="compositionally biased region" description="Polar residues" evidence="10">
    <location>
        <begin position="25"/>
        <end position="51"/>
    </location>
</feature>
<dbReference type="PANTHER" id="PTHR47427:SF1">
    <property type="entry name" value="PROTEIN STE12"/>
    <property type="match status" value="1"/>
</dbReference>
<evidence type="ECO:0000313" key="12">
    <source>
        <dbReference type="EMBL" id="TDL26953.1"/>
    </source>
</evidence>
<evidence type="ECO:0000256" key="4">
    <source>
        <dbReference type="ARBA" id="ARBA00022833"/>
    </source>
</evidence>
<feature type="region of interest" description="Disordered" evidence="10">
    <location>
        <begin position="829"/>
        <end position="899"/>
    </location>
</feature>
<feature type="region of interest" description="Disordered" evidence="10">
    <location>
        <begin position="378"/>
        <end position="451"/>
    </location>
</feature>
<protein>
    <recommendedName>
        <fullName evidence="11">C2H2-type domain-containing protein</fullName>
    </recommendedName>
</protein>
<comment type="similarity">
    <text evidence="8">Belongs to the STE12 transcription factor family.</text>
</comment>
<dbReference type="PROSITE" id="PS00028">
    <property type="entry name" value="ZINC_FINGER_C2H2_1"/>
    <property type="match status" value="2"/>
</dbReference>
<evidence type="ECO:0000256" key="6">
    <source>
        <dbReference type="ARBA" id="ARBA00023163"/>
    </source>
</evidence>
<proteinExistence type="inferred from homology"/>
<feature type="region of interest" description="Disordered" evidence="10">
    <location>
        <begin position="586"/>
        <end position="641"/>
    </location>
</feature>
<dbReference type="EMBL" id="ML170160">
    <property type="protein sequence ID" value="TDL26953.1"/>
    <property type="molecule type" value="Genomic_DNA"/>
</dbReference>
<dbReference type="AlphaFoldDB" id="A0A4Y7QGZ9"/>
<dbReference type="FunFam" id="3.30.160.60:FF:002343">
    <property type="entry name" value="Zinc finger protein 33A"/>
    <property type="match status" value="1"/>
</dbReference>
<dbReference type="Gene3D" id="3.30.160.60">
    <property type="entry name" value="Classic Zinc Finger"/>
    <property type="match status" value="2"/>
</dbReference>
<feature type="region of interest" description="Disordered" evidence="10">
    <location>
        <begin position="1019"/>
        <end position="1041"/>
    </location>
</feature>
<dbReference type="GO" id="GO:1990526">
    <property type="term" value="C:Ste12p-Dig1p-Dig2p complex"/>
    <property type="evidence" value="ECO:0007669"/>
    <property type="project" value="TreeGrafter"/>
</dbReference>
<dbReference type="SMART" id="SM00424">
    <property type="entry name" value="STE"/>
    <property type="match status" value="1"/>
</dbReference>
<name>A0A4Y7QGZ9_9AGAM</name>
<dbReference type="InterPro" id="IPR052127">
    <property type="entry name" value="STE12_transcription_factor"/>
</dbReference>
<dbReference type="OrthoDB" id="1095242at2759"/>
<evidence type="ECO:0000256" key="10">
    <source>
        <dbReference type="SAM" id="MobiDB-lite"/>
    </source>
</evidence>
<sequence length="1132" mass="122222">MMDTYDYQHNQYHHQRHPSYPLYQHQVNPYSLPTQSLPTSSGSVLPSETSNAGGATSSPSSFSGSAQSSPEAHPEELVSYPQESHPQKSTSLSAARSAVTTYNSSPAAVSTSISNAKQQSSGPSASVAPAATSRHAMSVPSTISRSTPLSRPLTHKEQELLAHLDRLKFFLATAPSRWADSEPPSEGDGAASGPGTGGLQRGTPMMPHPNTHPALNRFLLPSGEYVTCVLWSGLYHITGTDIVRALVFRFEAFGRPVRNMKKFEEGIFSDLRNLKPGTDACLEEPKSPFLDLLFKYQCIRTQKKQKVFYWFSVPHDRLFLDALERDLKREKMGLEPTTAVVGEPAISFTYDPKRALYEQFAKAQGGVEGEGELEAAVRRAEEAQREAQGQKTQPSEGSDFGPSSSTPSPSATGRALQPDSSSTVEAEDHDSSTVRRSMTPSTLPSGLIRGSSATPYFNMFSLFEGSPNYKQRRKKTPKSIMNRASTGPGARGFVPVRASPEDDGGLGTGTGESGEENEEMSAAAMFDAQASLGIDNTKQDQARKQVESQRLVQAQHLVQLQANAVVASAPPSVNAQQQQFPNMNMHPSLVQRSSSSSLSSAYAAHGQQRHTLPMAPQAQPYNAYQNTPPTSSHALPGSEVTDANPTTMASYPSHPNPGHAATIMGGVTKTTKAFVCPLFSCGRLFKRMEHLKRHVRTHTMEKPYECNHCHKRFSRSDNLNQHVRTHSRDGTTGAGSYPTGQEYIHDADGEDDELDGDNHHLSGHSGYDSNIDMEVIDVKMCEIEVPDNVQEIQGGEHGIIAANRNVHEYLPDNGEYYPSGGTPHFAHVVTSPENSPSLGAHGQLRPETPGTQWASRPDAESYDLYGSPHPSPAYSTTSVSSRQQTPHHTDSFDSTHAGNYRGYPAHIDYGTSVSAPSHQQVFDQSVLYSVHGMQGMSNGAGPIRRFRSVTPTVPRAADGGVLRRPSSSCATAAEYPIASAPARGYHPYAVNAYAGSMHGSTHSSPAPYHAQLDYQAAAAAEQQHRALSRQGSHSRSNSNQMQELQQMIGMENVEAELAYPTAAPAPVSVNAYADMYQMDAAATEAQMNGAPVSYYAAAENATAAHGQEMYSMTGALQTQGSAAEQWAGAAMS</sequence>
<dbReference type="SUPFAM" id="SSF57667">
    <property type="entry name" value="beta-beta-alpha zinc fingers"/>
    <property type="match status" value="1"/>
</dbReference>
<evidence type="ECO:0000256" key="7">
    <source>
        <dbReference type="ARBA" id="ARBA00023242"/>
    </source>
</evidence>
<evidence type="ECO:0000313" key="13">
    <source>
        <dbReference type="Proteomes" id="UP000294933"/>
    </source>
</evidence>
<feature type="region of interest" description="Disordered" evidence="10">
    <location>
        <begin position="178"/>
        <end position="206"/>
    </location>
</feature>
<dbReference type="Pfam" id="PF00096">
    <property type="entry name" value="zf-C2H2"/>
    <property type="match status" value="2"/>
</dbReference>
<feature type="compositionally biased region" description="Gly residues" evidence="10">
    <location>
        <begin position="190"/>
        <end position="200"/>
    </location>
</feature>
<reference evidence="12 13" key="1">
    <citation type="submission" date="2018-06" db="EMBL/GenBank/DDBJ databases">
        <title>A transcriptomic atlas of mushroom development highlights an independent origin of complex multicellularity.</title>
        <authorList>
            <consortium name="DOE Joint Genome Institute"/>
            <person name="Krizsan K."/>
            <person name="Almasi E."/>
            <person name="Merenyi Z."/>
            <person name="Sahu N."/>
            <person name="Viragh M."/>
            <person name="Koszo T."/>
            <person name="Mondo S."/>
            <person name="Kiss B."/>
            <person name="Balint B."/>
            <person name="Kues U."/>
            <person name="Barry K."/>
            <person name="Hegedus J.C."/>
            <person name="Henrissat B."/>
            <person name="Johnson J."/>
            <person name="Lipzen A."/>
            <person name="Ohm R."/>
            <person name="Nagy I."/>
            <person name="Pangilinan J."/>
            <person name="Yan J."/>
            <person name="Xiong Y."/>
            <person name="Grigoriev I.V."/>
            <person name="Hibbett D.S."/>
            <person name="Nagy L.G."/>
        </authorList>
    </citation>
    <scope>NUCLEOTIDE SEQUENCE [LARGE SCALE GENOMIC DNA]</scope>
    <source>
        <strain evidence="12 13">SZMC22713</strain>
    </source>
</reference>
<dbReference type="PANTHER" id="PTHR47427">
    <property type="entry name" value="PROTEIN STE12"/>
    <property type="match status" value="1"/>
</dbReference>
<feature type="compositionally biased region" description="Polar residues" evidence="10">
    <location>
        <begin position="873"/>
        <end position="886"/>
    </location>
</feature>
<comment type="subcellular location">
    <subcellularLocation>
        <location evidence="1">Nucleus</location>
    </subcellularLocation>
</comment>
<dbReference type="Pfam" id="PF02200">
    <property type="entry name" value="STE"/>
    <property type="match status" value="1"/>
</dbReference>
<dbReference type="SMART" id="SM00355">
    <property type="entry name" value="ZnF_C2H2"/>
    <property type="match status" value="2"/>
</dbReference>
<feature type="region of interest" description="Disordered" evidence="10">
    <location>
        <begin position="24"/>
        <end position="97"/>
    </location>
</feature>
<evidence type="ECO:0000256" key="5">
    <source>
        <dbReference type="ARBA" id="ARBA00023015"/>
    </source>
</evidence>
<dbReference type="GO" id="GO:0003700">
    <property type="term" value="F:DNA-binding transcription factor activity"/>
    <property type="evidence" value="ECO:0007669"/>
    <property type="project" value="InterPro"/>
</dbReference>
<keyword evidence="5" id="KW-0805">Transcription regulation</keyword>
<feature type="domain" description="C2H2-type" evidence="11">
    <location>
        <begin position="704"/>
        <end position="731"/>
    </location>
</feature>
<feature type="compositionally biased region" description="Low complexity" evidence="10">
    <location>
        <begin position="52"/>
        <end position="69"/>
    </location>
</feature>
<feature type="compositionally biased region" description="Polar residues" evidence="10">
    <location>
        <begin position="434"/>
        <end position="444"/>
    </location>
</feature>
<feature type="region of interest" description="Disordered" evidence="10">
    <location>
        <begin position="721"/>
        <end position="768"/>
    </location>
</feature>
<feature type="compositionally biased region" description="Polar residues" evidence="10">
    <location>
        <begin position="619"/>
        <end position="633"/>
    </location>
</feature>
<feature type="compositionally biased region" description="Polar residues" evidence="10">
    <location>
        <begin position="139"/>
        <end position="149"/>
    </location>
</feature>
<dbReference type="PROSITE" id="PS50157">
    <property type="entry name" value="ZINC_FINGER_C2H2_2"/>
    <property type="match status" value="2"/>
</dbReference>